<dbReference type="AlphaFoldDB" id="A0A6L9SYC9"/>
<proteinExistence type="predicted"/>
<comment type="caution">
    <text evidence="1">The sequence shown here is derived from an EMBL/GenBank/DDBJ whole genome shotgun (WGS) entry which is preliminary data.</text>
</comment>
<dbReference type="RefSeq" id="WP_163197891.1">
    <property type="nucleotide sequence ID" value="NZ_WHZV01000012.1"/>
</dbReference>
<protein>
    <submittedName>
        <fullName evidence="1">Uncharacterized protein</fullName>
    </submittedName>
</protein>
<organism evidence="1 2">
    <name type="scientific">Bifidobacterium platyrrhinorum</name>
    <dbReference type="NCBI Taxonomy" id="2661628"/>
    <lineage>
        <taxon>Bacteria</taxon>
        <taxon>Bacillati</taxon>
        <taxon>Actinomycetota</taxon>
        <taxon>Actinomycetes</taxon>
        <taxon>Bifidobacteriales</taxon>
        <taxon>Bifidobacteriaceae</taxon>
        <taxon>Bifidobacterium</taxon>
    </lineage>
</organism>
<reference evidence="1 2" key="1">
    <citation type="submission" date="2019-10" db="EMBL/GenBank/DDBJ databases">
        <title>Bifidobacterium from non-human primates.</title>
        <authorList>
            <person name="Modesto M."/>
        </authorList>
    </citation>
    <scope>NUCLEOTIDE SEQUENCE [LARGE SCALE GENOMIC DNA]</scope>
    <source>
        <strain evidence="1 2">SMA15</strain>
    </source>
</reference>
<dbReference type="EMBL" id="WHZV01000012">
    <property type="protein sequence ID" value="NEG56131.1"/>
    <property type="molecule type" value="Genomic_DNA"/>
</dbReference>
<sequence length="132" mass="14543">MSKTTEYQPSIEDFDSWDETQDEKAIKAVAGHLTVRHIIKNDEYWALAPSKRIYKLPLLLSLNDFKRLTNADTDAESIDAVSGILAAFAGQKQADQLADEPVQVVMNILADYGETITRTQGVDLGKSDGSAK</sequence>
<dbReference type="Proteomes" id="UP000483293">
    <property type="component" value="Unassembled WGS sequence"/>
</dbReference>
<accession>A0A6L9SYC9</accession>
<gene>
    <name evidence="1" type="ORF">GFD21_10275</name>
</gene>
<name>A0A6L9SYC9_9BIFI</name>
<keyword evidence="2" id="KW-1185">Reference proteome</keyword>
<evidence type="ECO:0000313" key="1">
    <source>
        <dbReference type="EMBL" id="NEG56131.1"/>
    </source>
</evidence>
<evidence type="ECO:0000313" key="2">
    <source>
        <dbReference type="Proteomes" id="UP000483293"/>
    </source>
</evidence>